<name>A0A4Y7JL40_PAPSO</name>
<dbReference type="Gramene" id="RZC60750">
    <property type="protein sequence ID" value="RZC60750"/>
    <property type="gene ID" value="C5167_022515"/>
</dbReference>
<dbReference type="Proteomes" id="UP000316621">
    <property type="component" value="Chromosome 5"/>
</dbReference>
<protein>
    <submittedName>
        <fullName evidence="1">Uncharacterized protein</fullName>
    </submittedName>
</protein>
<reference evidence="1 2" key="1">
    <citation type="journal article" date="2018" name="Science">
        <title>The opium poppy genome and morphinan production.</title>
        <authorList>
            <person name="Guo L."/>
            <person name="Winzer T."/>
            <person name="Yang X."/>
            <person name="Li Y."/>
            <person name="Ning Z."/>
            <person name="He Z."/>
            <person name="Teodor R."/>
            <person name="Lu Y."/>
            <person name="Bowser T.A."/>
            <person name="Graham I.A."/>
            <person name="Ye K."/>
        </authorList>
    </citation>
    <scope>NUCLEOTIDE SEQUENCE [LARGE SCALE GENOMIC DNA]</scope>
    <source>
        <strain evidence="2">cv. HN1</strain>
        <tissue evidence="1">Leaves</tissue>
    </source>
</reference>
<keyword evidence="2" id="KW-1185">Reference proteome</keyword>
<gene>
    <name evidence="1" type="ORF">C5167_022515</name>
</gene>
<evidence type="ECO:0000313" key="2">
    <source>
        <dbReference type="Proteomes" id="UP000316621"/>
    </source>
</evidence>
<dbReference type="EMBL" id="CM010719">
    <property type="protein sequence ID" value="RZC60750.1"/>
    <property type="molecule type" value="Genomic_DNA"/>
</dbReference>
<dbReference type="AlphaFoldDB" id="A0A4Y7JL40"/>
<evidence type="ECO:0000313" key="1">
    <source>
        <dbReference type="EMBL" id="RZC60750.1"/>
    </source>
</evidence>
<accession>A0A4Y7JL40</accession>
<proteinExistence type="predicted"/>
<sequence length="59" mass="6756">MATECGVVCGIATAIEHELRCYKLQMEVKEAVVEVEKRKSRDGCNIMHIQDGWPRRCYA</sequence>
<organism evidence="1 2">
    <name type="scientific">Papaver somniferum</name>
    <name type="common">Opium poppy</name>
    <dbReference type="NCBI Taxonomy" id="3469"/>
    <lineage>
        <taxon>Eukaryota</taxon>
        <taxon>Viridiplantae</taxon>
        <taxon>Streptophyta</taxon>
        <taxon>Embryophyta</taxon>
        <taxon>Tracheophyta</taxon>
        <taxon>Spermatophyta</taxon>
        <taxon>Magnoliopsida</taxon>
        <taxon>Ranunculales</taxon>
        <taxon>Papaveraceae</taxon>
        <taxon>Papaveroideae</taxon>
        <taxon>Papaver</taxon>
    </lineage>
</organism>